<dbReference type="AlphaFoldDB" id="A0AAV1U086"/>
<dbReference type="Proteomes" id="UP001162060">
    <property type="component" value="Unassembled WGS sequence"/>
</dbReference>
<evidence type="ECO:0000313" key="1">
    <source>
        <dbReference type="EMBL" id="CAK7927954.1"/>
    </source>
</evidence>
<sequence length="51" mass="5795">MGGARGSMYSPVRFGELTHPVVLDGGMVLLGRRCAQQRRHEDFTRHRREAV</sequence>
<evidence type="ECO:0000313" key="2">
    <source>
        <dbReference type="Proteomes" id="UP001162060"/>
    </source>
</evidence>
<name>A0AAV1U086_9STRA</name>
<proteinExistence type="predicted"/>
<comment type="caution">
    <text evidence="1">The sequence shown here is derived from an EMBL/GenBank/DDBJ whole genome shotgun (WGS) entry which is preliminary data.</text>
</comment>
<protein>
    <submittedName>
        <fullName evidence="1">Uncharacterized protein</fullName>
    </submittedName>
</protein>
<gene>
    <name evidence="1" type="ORF">PM001_LOCUS13104</name>
</gene>
<organism evidence="1 2">
    <name type="scientific">Peronospora matthiolae</name>
    <dbReference type="NCBI Taxonomy" id="2874970"/>
    <lineage>
        <taxon>Eukaryota</taxon>
        <taxon>Sar</taxon>
        <taxon>Stramenopiles</taxon>
        <taxon>Oomycota</taxon>
        <taxon>Peronosporomycetes</taxon>
        <taxon>Peronosporales</taxon>
        <taxon>Peronosporaceae</taxon>
        <taxon>Peronospora</taxon>
    </lineage>
</organism>
<reference evidence="1" key="1">
    <citation type="submission" date="2024-01" db="EMBL/GenBank/DDBJ databases">
        <authorList>
            <person name="Webb A."/>
        </authorList>
    </citation>
    <scope>NUCLEOTIDE SEQUENCE</scope>
    <source>
        <strain evidence="1">Pm1</strain>
    </source>
</reference>
<dbReference type="EMBL" id="CAKLBY020000118">
    <property type="protein sequence ID" value="CAK7927954.1"/>
    <property type="molecule type" value="Genomic_DNA"/>
</dbReference>
<accession>A0AAV1U086</accession>